<dbReference type="InterPro" id="IPR001750">
    <property type="entry name" value="ND/Mrp_TM"/>
</dbReference>
<dbReference type="PANTHER" id="PTHR43373:SF1">
    <property type="entry name" value="NA(+)_H(+) ANTIPORTER SUBUNIT A"/>
    <property type="match status" value="1"/>
</dbReference>
<evidence type="ECO:0000259" key="13">
    <source>
        <dbReference type="Pfam" id="PF04039"/>
    </source>
</evidence>
<dbReference type="InterPro" id="IPR007182">
    <property type="entry name" value="MnhB"/>
</dbReference>
<gene>
    <name evidence="16" type="ORF">Atep_28280</name>
</gene>
<dbReference type="Proteomes" id="UP000680679">
    <property type="component" value="Chromosome"/>
</dbReference>
<keyword evidence="2" id="KW-0813">Transport</keyword>
<evidence type="ECO:0000313" key="17">
    <source>
        <dbReference type="Proteomes" id="UP000680679"/>
    </source>
</evidence>
<comment type="subcellular location">
    <subcellularLocation>
        <location evidence="1">Cell membrane</location>
        <topology evidence="1">Multi-pass membrane protein</topology>
    </subcellularLocation>
    <subcellularLocation>
        <location evidence="9">Membrane</location>
        <topology evidence="9">Multi-pass membrane protein</topology>
    </subcellularLocation>
</comment>
<feature type="transmembrane region" description="Helical" evidence="10">
    <location>
        <begin position="451"/>
        <end position="473"/>
    </location>
</feature>
<feature type="domain" description="NADH:quinone oxidoreductase/Mrp antiporter transmembrane" evidence="11">
    <location>
        <begin position="126"/>
        <end position="402"/>
    </location>
</feature>
<feature type="transmembrane region" description="Helical" evidence="10">
    <location>
        <begin position="788"/>
        <end position="810"/>
    </location>
</feature>
<dbReference type="Pfam" id="PF00662">
    <property type="entry name" value="Proton_antipo_N"/>
    <property type="match status" value="1"/>
</dbReference>
<feature type="domain" description="MrpA C-terminal/MbhE" evidence="15">
    <location>
        <begin position="686"/>
        <end position="768"/>
    </location>
</feature>
<dbReference type="PANTHER" id="PTHR43373">
    <property type="entry name" value="NA(+)/H(+) ANTIPORTER SUBUNIT"/>
    <property type="match status" value="1"/>
</dbReference>
<keyword evidence="4" id="KW-1003">Cell membrane</keyword>
<keyword evidence="6 10" id="KW-1133">Transmembrane helix</keyword>
<evidence type="ECO:0000256" key="10">
    <source>
        <dbReference type="SAM" id="Phobius"/>
    </source>
</evidence>
<feature type="transmembrane region" description="Helical" evidence="10">
    <location>
        <begin position="497"/>
        <end position="522"/>
    </location>
</feature>
<dbReference type="PRINTS" id="PR01434">
    <property type="entry name" value="NADHDHGNASE5"/>
</dbReference>
<feature type="transmembrane region" description="Helical" evidence="10">
    <location>
        <begin position="692"/>
        <end position="709"/>
    </location>
</feature>
<keyword evidence="8 10" id="KW-0472">Membrane</keyword>
<feature type="transmembrane region" description="Helical" evidence="10">
    <location>
        <begin position="569"/>
        <end position="586"/>
    </location>
</feature>
<feature type="transmembrane region" description="Helical" evidence="10">
    <location>
        <begin position="270"/>
        <end position="291"/>
    </location>
</feature>
<dbReference type="Pfam" id="PF13244">
    <property type="entry name" value="MbhD"/>
    <property type="match status" value="1"/>
</dbReference>
<dbReference type="Pfam" id="PF04039">
    <property type="entry name" value="MnhB"/>
    <property type="match status" value="1"/>
</dbReference>
<feature type="transmembrane region" description="Helical" evidence="10">
    <location>
        <begin position="409"/>
        <end position="430"/>
    </location>
</feature>
<evidence type="ECO:0000256" key="4">
    <source>
        <dbReference type="ARBA" id="ARBA00022475"/>
    </source>
</evidence>
<sequence>MNLSFVVLLPFFGAVLTGWVSRFGRMKSAWTAGAVTLLAVLCLAPFAPTPFAGETVLWRLDWIPAAGLDLAFRLDGLGLLFASMILGIGLPVILYARYYLPEHDGLGRFYAYLLFFMGSMLGIVLSENVILMLIFWELTSLSSFLLISYSYRKSESRRGARMALAVTGMGGLALLGGLLLLGEMAGSYDLSVILTQGEAVRADPLYTPMLVLILLGAFTKSAQFPFHFWLPHAMAAPTPVSAYLHSATMVKAGIFLLARLFPVLSGTPEWTWLVIGAGLATLLIGAGVALFKHDLKGLLAYSTVSHLGLITLLFGLGTPLAAVAGVFHIFNHATFKASLFMAAGIIDHECGTRDMRRINGLWRFMPYTATLAMVAAASMAGVPLFNGFLSKEMFFAETADFSTGFEYGWLLPTLVVASGAMAVAYSLRFIHDVFFNGEPIDLPRTPHEPPFWMKAPAAILVAICLLVGILPALTVDPILRMTVASVLQAPPPAFDLAIWHGFGLPVVMSLAALVGGVLIYAARRPLFRLAARMEGRIDARAMYDRLLAELMLFSGWLTRRLDNGSLQRLVLMLLLTVLAFGVLGSVGSGSPLTGTRAILPVDGVSLVMTAGLILVTLVTVALHRRRFTALVVVGALGLLVALIFVKFSAPDLALTQLSVEIVTIVLLLLALYFLPQRGPDESSIGRRWRDGVLAGLAGLGAGALTWTVLTRPLASISDYFIANSLPGGGGSNVVNVILVDFRGFDTLGEITVLALAGLGIHAMLYGLRLPGLTHDADGRPWNWDTHPAIMAALARLLLPLALLVSVFIFLRGHNEPGGGFIAGLITAVALIMQYLTNGVAWTHRRLSSNMLPPIGAGLLIATLTGLGSLVFGYPFLTSSFTHVHWPIVGDFELATAMLFDLGVYLVVVGATLLILIHLGLMHRATHPGADASSANPNPNREPA</sequence>
<keyword evidence="3" id="KW-0050">Antiport</keyword>
<reference evidence="16 17" key="1">
    <citation type="submission" date="2021-04" db="EMBL/GenBank/DDBJ databases">
        <title>Complete genome sequencing of Allochromatium tepidum strain NZ.</title>
        <authorList>
            <person name="Tsukatani Y."/>
            <person name="Mori H."/>
        </authorList>
    </citation>
    <scope>NUCLEOTIDE SEQUENCE [LARGE SCALE GENOMIC DNA]</scope>
    <source>
        <strain evidence="16 17">NZ</strain>
    </source>
</reference>
<feature type="transmembrane region" description="Helical" evidence="10">
    <location>
        <begin position="242"/>
        <end position="264"/>
    </location>
</feature>
<evidence type="ECO:0000256" key="8">
    <source>
        <dbReference type="ARBA" id="ARBA00023136"/>
    </source>
</evidence>
<evidence type="ECO:0000256" key="9">
    <source>
        <dbReference type="RuleBase" id="RU000320"/>
    </source>
</evidence>
<feature type="transmembrane region" description="Helical" evidence="10">
    <location>
        <begin position="205"/>
        <end position="230"/>
    </location>
</feature>
<dbReference type="Pfam" id="PF00361">
    <property type="entry name" value="Proton_antipo_M"/>
    <property type="match status" value="1"/>
</dbReference>
<evidence type="ECO:0000313" key="16">
    <source>
        <dbReference type="EMBL" id="BCU08151.1"/>
    </source>
</evidence>
<feature type="transmembrane region" description="Helical" evidence="10">
    <location>
        <begin position="816"/>
        <end position="835"/>
    </location>
</feature>
<proteinExistence type="predicted"/>
<feature type="domain" description="MrpA C-terminal/MbhD" evidence="14">
    <location>
        <begin position="612"/>
        <end position="676"/>
    </location>
</feature>
<evidence type="ECO:0000256" key="3">
    <source>
        <dbReference type="ARBA" id="ARBA00022449"/>
    </source>
</evidence>
<feature type="transmembrane region" description="Helical" evidence="10">
    <location>
        <begin position="750"/>
        <end position="767"/>
    </location>
</feature>
<evidence type="ECO:0000256" key="2">
    <source>
        <dbReference type="ARBA" id="ARBA00022448"/>
    </source>
</evidence>
<dbReference type="RefSeq" id="WP_213379165.1">
    <property type="nucleotide sequence ID" value="NZ_AP024563.1"/>
</dbReference>
<keyword evidence="7" id="KW-0406">Ion transport</keyword>
<evidence type="ECO:0000256" key="1">
    <source>
        <dbReference type="ARBA" id="ARBA00004651"/>
    </source>
</evidence>
<dbReference type="NCBIfam" id="NF009288">
    <property type="entry name" value="PRK12648.1"/>
    <property type="match status" value="1"/>
</dbReference>
<feature type="transmembrane region" description="Helical" evidence="10">
    <location>
        <begin position="298"/>
        <end position="316"/>
    </location>
</feature>
<keyword evidence="17" id="KW-1185">Reference proteome</keyword>
<feature type="domain" description="NADH-Ubiquinone oxidoreductase (complex I) chain 5 N-terminal" evidence="12">
    <location>
        <begin position="62"/>
        <end position="110"/>
    </location>
</feature>
<feature type="transmembrane region" description="Helical" evidence="10">
    <location>
        <begin position="367"/>
        <end position="389"/>
    </location>
</feature>
<keyword evidence="5 9" id="KW-0812">Transmembrane</keyword>
<feature type="domain" description="Na+/H+ antiporter MnhB subunit-related protein" evidence="13">
    <location>
        <begin position="789"/>
        <end position="912"/>
    </location>
</feature>
<evidence type="ECO:0000259" key="11">
    <source>
        <dbReference type="Pfam" id="PF00361"/>
    </source>
</evidence>
<feature type="transmembrane region" description="Helical" evidence="10">
    <location>
        <begin position="653"/>
        <end position="672"/>
    </location>
</feature>
<organism evidence="16 17">
    <name type="scientific">Allochromatium tepidum</name>
    <dbReference type="NCBI Taxonomy" id="553982"/>
    <lineage>
        <taxon>Bacteria</taxon>
        <taxon>Pseudomonadati</taxon>
        <taxon>Pseudomonadota</taxon>
        <taxon>Gammaproteobacteria</taxon>
        <taxon>Chromatiales</taxon>
        <taxon>Chromatiaceae</taxon>
        <taxon>Allochromatium</taxon>
    </lineage>
</organism>
<evidence type="ECO:0000256" key="7">
    <source>
        <dbReference type="ARBA" id="ARBA00023065"/>
    </source>
</evidence>
<feature type="transmembrane region" description="Helical" evidence="10">
    <location>
        <begin position="627"/>
        <end position="647"/>
    </location>
</feature>
<dbReference type="InterPro" id="IPR046806">
    <property type="entry name" value="MrpA_C/MbhE"/>
</dbReference>
<evidence type="ECO:0000256" key="6">
    <source>
        <dbReference type="ARBA" id="ARBA00022989"/>
    </source>
</evidence>
<evidence type="ECO:0000256" key="5">
    <source>
        <dbReference type="ARBA" id="ARBA00022692"/>
    </source>
</evidence>
<feature type="transmembrane region" description="Helical" evidence="10">
    <location>
        <begin position="131"/>
        <end position="151"/>
    </location>
</feature>
<feature type="transmembrane region" description="Helical" evidence="10">
    <location>
        <begin position="6"/>
        <end position="23"/>
    </location>
</feature>
<dbReference type="InterPro" id="IPR025383">
    <property type="entry name" value="MrpA_C/MbhD"/>
</dbReference>
<feature type="transmembrane region" description="Helical" evidence="10">
    <location>
        <begin position="163"/>
        <end position="185"/>
    </location>
</feature>
<accession>A0ABM7QR43</accession>
<feature type="transmembrane region" description="Helical" evidence="10">
    <location>
        <begin position="896"/>
        <end position="916"/>
    </location>
</feature>
<dbReference type="InterPro" id="IPR050616">
    <property type="entry name" value="CPA3_Na-H_Antiporter_A"/>
</dbReference>
<evidence type="ECO:0000259" key="15">
    <source>
        <dbReference type="Pfam" id="PF20501"/>
    </source>
</evidence>
<protein>
    <submittedName>
        <fullName evidence="16">Monovalent cation/H+ antiporter subunit A</fullName>
    </submittedName>
</protein>
<name>A0ABM7QR43_9GAMM</name>
<dbReference type="EMBL" id="AP024563">
    <property type="protein sequence ID" value="BCU08151.1"/>
    <property type="molecule type" value="Genomic_DNA"/>
</dbReference>
<feature type="transmembrane region" description="Helical" evidence="10">
    <location>
        <begin position="30"/>
        <end position="48"/>
    </location>
</feature>
<dbReference type="InterPro" id="IPR001516">
    <property type="entry name" value="Proton_antipo_N"/>
</dbReference>
<feature type="transmembrane region" description="Helical" evidence="10">
    <location>
        <begin position="109"/>
        <end position="125"/>
    </location>
</feature>
<feature type="transmembrane region" description="Helical" evidence="10">
    <location>
        <begin position="598"/>
        <end position="620"/>
    </location>
</feature>
<feature type="transmembrane region" description="Helical" evidence="10">
    <location>
        <begin position="856"/>
        <end position="876"/>
    </location>
</feature>
<feature type="transmembrane region" description="Helical" evidence="10">
    <location>
        <begin position="322"/>
        <end position="346"/>
    </location>
</feature>
<evidence type="ECO:0000259" key="12">
    <source>
        <dbReference type="Pfam" id="PF00662"/>
    </source>
</evidence>
<evidence type="ECO:0000259" key="14">
    <source>
        <dbReference type="Pfam" id="PF13244"/>
    </source>
</evidence>
<dbReference type="Pfam" id="PF20501">
    <property type="entry name" value="MbhE"/>
    <property type="match status" value="1"/>
</dbReference>
<feature type="transmembrane region" description="Helical" evidence="10">
    <location>
        <begin position="77"/>
        <end position="97"/>
    </location>
</feature>